<dbReference type="PANTHER" id="PTHR28573">
    <property type="entry name" value="SPINDLE AND KINETOCHORE-ASSOCIATED PROTEIN 1"/>
    <property type="match status" value="1"/>
</dbReference>
<gene>
    <name evidence="3" type="ORF">M9Y10_033413</name>
</gene>
<sequence length="287" mass="33372">MDPLFSLQLLSQRVYEIQLCISCAINGCFKPQAINQLNNKMSQIEDSIRELENFVSQLPDVNEIYQMIEEMKNIYEVCSKAHPEIEENLVNNNLNLNPQSQVKQNVIRTTNTSKSPRQINNNSNVRSSKLQKSTPQMHQNSNNILDSCKSNRSQYHQFQQDPIDESEENVIIQHVSEKELSQASKSVNYRIPIDKLNTYISELNEVLTRKMSIVKLQPNQVKASVRRLWERYKDEELMDDDRLFFTQEDVKETATMKNNSQKVLAVLQALGRVSCSTDQHVKRYFVK</sequence>
<feature type="region of interest" description="Disordered" evidence="2">
    <location>
        <begin position="112"/>
        <end position="143"/>
    </location>
</feature>
<dbReference type="Gene3D" id="1.10.10.1890">
    <property type="entry name" value="Ska1 microtubule binding domain-like"/>
    <property type="match status" value="1"/>
</dbReference>
<evidence type="ECO:0008006" key="5">
    <source>
        <dbReference type="Google" id="ProtNLM"/>
    </source>
</evidence>
<dbReference type="Pfam" id="PF07160">
    <property type="entry name" value="SKA1"/>
    <property type="match status" value="1"/>
</dbReference>
<evidence type="ECO:0000256" key="1">
    <source>
        <dbReference type="ARBA" id="ARBA00006836"/>
    </source>
</evidence>
<keyword evidence="4" id="KW-1185">Reference proteome</keyword>
<evidence type="ECO:0000313" key="3">
    <source>
        <dbReference type="EMBL" id="KAK8888679.1"/>
    </source>
</evidence>
<dbReference type="InterPro" id="IPR009829">
    <property type="entry name" value="SKA1"/>
</dbReference>
<comment type="similarity">
    <text evidence="1">Belongs to the SKA1 family.</text>
</comment>
<comment type="caution">
    <text evidence="3">The sequence shown here is derived from an EMBL/GenBank/DDBJ whole genome shotgun (WGS) entry which is preliminary data.</text>
</comment>
<reference evidence="3 4" key="1">
    <citation type="submission" date="2024-04" db="EMBL/GenBank/DDBJ databases">
        <title>Tritrichomonas musculus Genome.</title>
        <authorList>
            <person name="Alves-Ferreira E."/>
            <person name="Grigg M."/>
            <person name="Lorenzi H."/>
            <person name="Galac M."/>
        </authorList>
    </citation>
    <scope>NUCLEOTIDE SEQUENCE [LARGE SCALE GENOMIC DNA]</scope>
    <source>
        <strain evidence="3 4">EAF2021</strain>
    </source>
</reference>
<dbReference type="Proteomes" id="UP001470230">
    <property type="component" value="Unassembled WGS sequence"/>
</dbReference>
<accession>A0ABR2KC76</accession>
<evidence type="ECO:0000313" key="4">
    <source>
        <dbReference type="Proteomes" id="UP001470230"/>
    </source>
</evidence>
<dbReference type="InterPro" id="IPR042031">
    <property type="entry name" value="SKA1_MBD_sf"/>
</dbReference>
<dbReference type="EMBL" id="JAPFFF010000005">
    <property type="protein sequence ID" value="KAK8888679.1"/>
    <property type="molecule type" value="Genomic_DNA"/>
</dbReference>
<name>A0ABR2KC76_9EUKA</name>
<organism evidence="3 4">
    <name type="scientific">Tritrichomonas musculus</name>
    <dbReference type="NCBI Taxonomy" id="1915356"/>
    <lineage>
        <taxon>Eukaryota</taxon>
        <taxon>Metamonada</taxon>
        <taxon>Parabasalia</taxon>
        <taxon>Tritrichomonadida</taxon>
        <taxon>Tritrichomonadidae</taxon>
        <taxon>Tritrichomonas</taxon>
    </lineage>
</organism>
<protein>
    <recommendedName>
        <fullName evidence="5">Spindle and kinetochore-associated protein 1</fullName>
    </recommendedName>
</protein>
<evidence type="ECO:0000256" key="2">
    <source>
        <dbReference type="SAM" id="MobiDB-lite"/>
    </source>
</evidence>
<dbReference type="PANTHER" id="PTHR28573:SF1">
    <property type="entry name" value="SPINDLE AND KINETOCHORE-ASSOCIATED PROTEIN 1"/>
    <property type="match status" value="1"/>
</dbReference>
<proteinExistence type="inferred from homology"/>